<dbReference type="Proteomes" id="UP000887561">
    <property type="component" value="Unplaced"/>
</dbReference>
<organism evidence="1 2">
    <name type="scientific">Meloidogyne javanica</name>
    <name type="common">Root-knot nematode worm</name>
    <dbReference type="NCBI Taxonomy" id="6303"/>
    <lineage>
        <taxon>Eukaryota</taxon>
        <taxon>Metazoa</taxon>
        <taxon>Ecdysozoa</taxon>
        <taxon>Nematoda</taxon>
        <taxon>Chromadorea</taxon>
        <taxon>Rhabditida</taxon>
        <taxon>Tylenchina</taxon>
        <taxon>Tylenchomorpha</taxon>
        <taxon>Tylenchoidea</taxon>
        <taxon>Meloidogynidae</taxon>
        <taxon>Meloidogyninae</taxon>
        <taxon>Meloidogyne</taxon>
        <taxon>Meloidogyne incognita group</taxon>
    </lineage>
</organism>
<name>A0A915MN22_MELJA</name>
<proteinExistence type="predicted"/>
<keyword evidence="1" id="KW-1185">Reference proteome</keyword>
<reference evidence="2" key="1">
    <citation type="submission" date="2022-11" db="UniProtKB">
        <authorList>
            <consortium name="WormBaseParasite"/>
        </authorList>
    </citation>
    <scope>IDENTIFICATION</scope>
</reference>
<evidence type="ECO:0000313" key="1">
    <source>
        <dbReference type="Proteomes" id="UP000887561"/>
    </source>
</evidence>
<dbReference type="WBParaSite" id="scaffold4780_cov187.g8661">
    <property type="protein sequence ID" value="scaffold4780_cov187.g8661"/>
    <property type="gene ID" value="scaffold4780_cov187.g8661"/>
</dbReference>
<dbReference type="AlphaFoldDB" id="A0A915MN22"/>
<sequence>MREVIDEQEATIILTTINGKESDPFSIETEFPIWTINRISIDGDIQLLELDYYFDHHLHMIHRKEITELKVNGSIVCFEALVLPASEMIVRPDIFTVKLIHDPQTANKLGGNLKNID</sequence>
<protein>
    <submittedName>
        <fullName evidence="2">Galectin</fullName>
    </submittedName>
</protein>
<accession>A0A915MN22</accession>
<evidence type="ECO:0000313" key="2">
    <source>
        <dbReference type="WBParaSite" id="scaffold4780_cov187.g8661"/>
    </source>
</evidence>